<feature type="transmembrane region" description="Helical" evidence="1">
    <location>
        <begin position="37"/>
        <end position="58"/>
    </location>
</feature>
<gene>
    <name evidence="3" type="ORF">ETI04_09715</name>
    <name evidence="2" type="ORF">MCCS_25210</name>
</gene>
<reference evidence="2" key="2">
    <citation type="submission" date="2017-04" db="EMBL/GenBank/DDBJ databases">
        <authorList>
            <person name="Afonso C.L."/>
            <person name="Miller P.J."/>
            <person name="Scott M.A."/>
            <person name="Spackman E."/>
            <person name="Goraichik I."/>
            <person name="Dimitrov K.M."/>
            <person name="Suarez D.L."/>
            <person name="Swayne D.E."/>
        </authorList>
    </citation>
    <scope>NUCLEOTIDE SEQUENCE</scope>
    <source>
        <strain evidence="2">KM45013</strain>
    </source>
</reference>
<accession>A0A1W7AEQ9</accession>
<reference evidence="3 5" key="3">
    <citation type="submission" date="2019-01" db="EMBL/GenBank/DDBJ databases">
        <title>Draft genome sequences of Macrococcus caseolyticus, Macrococcus canis, Macrococcus bohemicus and Macrococcus goetzii.</title>
        <authorList>
            <person name="Mazhar S."/>
            <person name="Altermann E."/>
            <person name="Hill C."/>
            <person name="Mcauliffe O."/>
        </authorList>
    </citation>
    <scope>NUCLEOTIDE SEQUENCE [LARGE SCALE GENOMIC DNA]</scope>
    <source>
        <strain evidence="3 5">DPC7162</strain>
    </source>
</reference>
<evidence type="ECO:0000256" key="1">
    <source>
        <dbReference type="SAM" id="Phobius"/>
    </source>
</evidence>
<keyword evidence="4" id="KW-1185">Reference proteome</keyword>
<dbReference type="Proteomes" id="UP000294865">
    <property type="component" value="Unassembled WGS sequence"/>
</dbReference>
<dbReference type="EMBL" id="SDQG01000006">
    <property type="protein sequence ID" value="TDM16175.1"/>
    <property type="molecule type" value="Genomic_DNA"/>
</dbReference>
<name>A0A1W7AEQ9_9STAP</name>
<dbReference type="AlphaFoldDB" id="A0A1W7AEQ9"/>
<keyword evidence="1" id="KW-0472">Membrane</keyword>
<dbReference type="EMBL" id="CP021059">
    <property type="protein sequence ID" value="ARQ08077.1"/>
    <property type="molecule type" value="Genomic_DNA"/>
</dbReference>
<evidence type="ECO:0000313" key="2">
    <source>
        <dbReference type="EMBL" id="ARQ08077.1"/>
    </source>
</evidence>
<reference evidence="2 4" key="1">
    <citation type="journal article" date="2017" name="Int. J. Syst. Evol. Microbiol.">
        <title>Macrococcus canis sp. nov., a skin bacterium associated with infections in dogs.</title>
        <authorList>
            <person name="Gobeli Brawand S."/>
            <person name="Cotting K."/>
            <person name="Gomez-Sanz E."/>
            <person name="Collaud A."/>
            <person name="Thomann A."/>
            <person name="Brodard I."/>
            <person name="Rodriguez-Campos S."/>
            <person name="Strauss C."/>
            <person name="Perreten V."/>
        </authorList>
    </citation>
    <scope>NUCLEOTIDE SEQUENCE [LARGE SCALE GENOMIC DNA]</scope>
    <source>
        <strain evidence="2 4">KM45013</strain>
    </source>
</reference>
<protein>
    <submittedName>
        <fullName evidence="2">Uncharacterized protein</fullName>
    </submittedName>
</protein>
<dbReference type="GeneID" id="35296584"/>
<dbReference type="KEGG" id="mcak:MCCS_25210"/>
<evidence type="ECO:0000313" key="4">
    <source>
        <dbReference type="Proteomes" id="UP000194154"/>
    </source>
</evidence>
<keyword evidence="1" id="KW-0812">Transmembrane</keyword>
<dbReference type="Proteomes" id="UP000194154">
    <property type="component" value="Chromosome"/>
</dbReference>
<organism evidence="2 4">
    <name type="scientific">Macrococcoides canis</name>
    <dbReference type="NCBI Taxonomy" id="1855823"/>
    <lineage>
        <taxon>Bacteria</taxon>
        <taxon>Bacillati</taxon>
        <taxon>Bacillota</taxon>
        <taxon>Bacilli</taxon>
        <taxon>Bacillales</taxon>
        <taxon>Staphylococcaceae</taxon>
        <taxon>Macrococcoides</taxon>
    </lineage>
</organism>
<evidence type="ECO:0000313" key="5">
    <source>
        <dbReference type="Proteomes" id="UP000294865"/>
    </source>
</evidence>
<sequence length="59" mass="7142">MEILLFGLMIFIICITASYVTAWLINRFSKNEYRFNFKFAVTNALFFTIAYLFIMYFMK</sequence>
<evidence type="ECO:0000313" key="3">
    <source>
        <dbReference type="EMBL" id="TDM16175.1"/>
    </source>
</evidence>
<proteinExistence type="predicted"/>
<keyword evidence="1" id="KW-1133">Transmembrane helix</keyword>
<dbReference type="RefSeq" id="WP_086043593.1">
    <property type="nucleotide sequence ID" value="NZ_CBCRZA010000009.1"/>
</dbReference>
<feature type="transmembrane region" description="Helical" evidence="1">
    <location>
        <begin position="6"/>
        <end position="25"/>
    </location>
</feature>